<dbReference type="Proteomes" id="UP001276902">
    <property type="component" value="Unassembled WGS sequence"/>
</dbReference>
<evidence type="ECO:0000256" key="3">
    <source>
        <dbReference type="ARBA" id="ARBA00022597"/>
    </source>
</evidence>
<dbReference type="SUPFAM" id="SSF52794">
    <property type="entry name" value="PTS system IIB component-like"/>
    <property type="match status" value="1"/>
</dbReference>
<keyword evidence="2" id="KW-0597">Phosphoprotein</keyword>
<organism evidence="9 10">
    <name type="scientific">Dielma fastidiosa</name>
    <dbReference type="NCBI Taxonomy" id="1034346"/>
    <lineage>
        <taxon>Bacteria</taxon>
        <taxon>Bacillati</taxon>
        <taxon>Bacillota</taxon>
        <taxon>Erysipelotrichia</taxon>
        <taxon>Erysipelotrichales</taxon>
        <taxon>Erysipelotrichaceae</taxon>
        <taxon>Dielma</taxon>
    </lineage>
</organism>
<comment type="caution">
    <text evidence="9">The sequence shown here is derived from an EMBL/GenBank/DDBJ whole genome shotgun (WGS) entry which is preliminary data.</text>
</comment>
<evidence type="ECO:0000256" key="5">
    <source>
        <dbReference type="ARBA" id="ARBA00022683"/>
    </source>
</evidence>
<dbReference type="AlphaFoldDB" id="A0AB35UKK1"/>
<protein>
    <submittedName>
        <fullName evidence="9">PTS sugar transporter subunit IIB</fullName>
    </submittedName>
</protein>
<sequence>MKHIVLVCNMGMSTSALMKKMSKYAESIAFECTVNAYPVAELENVVDEADCILVGPQISYQLDNIKKVSKDVPVSAIPMQVYGMMDGKKVIEMAQELMGKE</sequence>
<dbReference type="InterPro" id="IPR051819">
    <property type="entry name" value="PTS_sugar-specific_EIIB"/>
</dbReference>
<dbReference type="CDD" id="cd05564">
    <property type="entry name" value="PTS_IIB_chitobiose_lichenan"/>
    <property type="match status" value="1"/>
</dbReference>
<evidence type="ECO:0000256" key="4">
    <source>
        <dbReference type="ARBA" id="ARBA00022679"/>
    </source>
</evidence>
<evidence type="ECO:0000256" key="1">
    <source>
        <dbReference type="ARBA" id="ARBA00022448"/>
    </source>
</evidence>
<evidence type="ECO:0000256" key="6">
    <source>
        <dbReference type="ARBA" id="ARBA00022777"/>
    </source>
</evidence>
<evidence type="ECO:0000313" key="10">
    <source>
        <dbReference type="Proteomes" id="UP001276902"/>
    </source>
</evidence>
<dbReference type="RefSeq" id="WP_276661230.1">
    <property type="nucleotide sequence ID" value="NZ_BAABZA010000001.1"/>
</dbReference>
<keyword evidence="4" id="KW-0808">Transferase</keyword>
<dbReference type="PANTHER" id="PTHR34581:SF2">
    <property type="entry name" value="PTS SYSTEM N,N'-DIACETYLCHITOBIOSE-SPECIFIC EIIB COMPONENT"/>
    <property type="match status" value="1"/>
</dbReference>
<evidence type="ECO:0000259" key="8">
    <source>
        <dbReference type="PROSITE" id="PS51100"/>
    </source>
</evidence>
<dbReference type="GO" id="GO:0016301">
    <property type="term" value="F:kinase activity"/>
    <property type="evidence" value="ECO:0007669"/>
    <property type="project" value="UniProtKB-KW"/>
</dbReference>
<dbReference type="InterPro" id="IPR036095">
    <property type="entry name" value="PTS_EIIB-like_sf"/>
</dbReference>
<gene>
    <name evidence="9" type="ORF">MQE39_02565</name>
</gene>
<evidence type="ECO:0000256" key="7">
    <source>
        <dbReference type="PROSITE-ProRule" id="PRU00423"/>
    </source>
</evidence>
<accession>A0AB35UKK1</accession>
<dbReference type="PROSITE" id="PS51100">
    <property type="entry name" value="PTS_EIIB_TYPE_3"/>
    <property type="match status" value="1"/>
</dbReference>
<dbReference type="EMBL" id="JALDAW010000008">
    <property type="protein sequence ID" value="MDY5167009.1"/>
    <property type="molecule type" value="Genomic_DNA"/>
</dbReference>
<feature type="domain" description="PTS EIIB type-3" evidence="8">
    <location>
        <begin position="1"/>
        <end position="101"/>
    </location>
</feature>
<dbReference type="Gene3D" id="3.40.50.2300">
    <property type="match status" value="1"/>
</dbReference>
<keyword evidence="3 9" id="KW-0762">Sugar transport</keyword>
<keyword evidence="6" id="KW-0418">Kinase</keyword>
<keyword evidence="1" id="KW-0813">Transport</keyword>
<reference evidence="9" key="1">
    <citation type="submission" date="2022-03" db="EMBL/GenBank/DDBJ databases">
        <title>First case of bacteraemia caused by Dielma fastidiosa in a patient hospitalised with diverticulitis.</title>
        <authorList>
            <person name="Forman-Ankjaer B."/>
            <person name="Hvid-Jensen F."/>
            <person name="Kobel C.M."/>
            <person name="Greve T."/>
        </authorList>
    </citation>
    <scope>NUCLEOTIDE SEQUENCE</scope>
    <source>
        <strain evidence="9">AUH_DF_2021</strain>
    </source>
</reference>
<feature type="modified residue" description="Phosphocysteine; by EIIA" evidence="7">
    <location>
        <position position="8"/>
    </location>
</feature>
<evidence type="ECO:0000256" key="2">
    <source>
        <dbReference type="ARBA" id="ARBA00022553"/>
    </source>
</evidence>
<dbReference type="GO" id="GO:0009401">
    <property type="term" value="P:phosphoenolpyruvate-dependent sugar phosphotransferase system"/>
    <property type="evidence" value="ECO:0007669"/>
    <property type="project" value="UniProtKB-KW"/>
</dbReference>
<dbReference type="Pfam" id="PF02302">
    <property type="entry name" value="PTS_IIB"/>
    <property type="match status" value="1"/>
</dbReference>
<proteinExistence type="predicted"/>
<name>A0AB35UKK1_9FIRM</name>
<keyword evidence="5" id="KW-0598">Phosphotransferase system</keyword>
<dbReference type="PANTHER" id="PTHR34581">
    <property type="entry name" value="PTS SYSTEM N,N'-DIACETYLCHITOBIOSE-SPECIFIC EIIB COMPONENT"/>
    <property type="match status" value="1"/>
</dbReference>
<dbReference type="GO" id="GO:0008982">
    <property type="term" value="F:protein-N(PI)-phosphohistidine-sugar phosphotransferase activity"/>
    <property type="evidence" value="ECO:0007669"/>
    <property type="project" value="InterPro"/>
</dbReference>
<dbReference type="InterPro" id="IPR013012">
    <property type="entry name" value="PTS_EIIB_3"/>
</dbReference>
<dbReference type="InterPro" id="IPR003501">
    <property type="entry name" value="PTS_EIIB_2/3"/>
</dbReference>
<evidence type="ECO:0000313" key="9">
    <source>
        <dbReference type="EMBL" id="MDY5167009.1"/>
    </source>
</evidence>